<organism evidence="1 2">
    <name type="scientific">Fraxinus pennsylvanica</name>
    <dbReference type="NCBI Taxonomy" id="56036"/>
    <lineage>
        <taxon>Eukaryota</taxon>
        <taxon>Viridiplantae</taxon>
        <taxon>Streptophyta</taxon>
        <taxon>Embryophyta</taxon>
        <taxon>Tracheophyta</taxon>
        <taxon>Spermatophyta</taxon>
        <taxon>Magnoliopsida</taxon>
        <taxon>eudicotyledons</taxon>
        <taxon>Gunneridae</taxon>
        <taxon>Pentapetalae</taxon>
        <taxon>asterids</taxon>
        <taxon>lamiids</taxon>
        <taxon>Lamiales</taxon>
        <taxon>Oleaceae</taxon>
        <taxon>Oleeae</taxon>
        <taxon>Fraxinus</taxon>
    </lineage>
</organism>
<reference evidence="1" key="1">
    <citation type="submission" date="2023-05" db="EMBL/GenBank/DDBJ databases">
        <authorList>
            <person name="Huff M."/>
        </authorList>
    </citation>
    <scope>NUCLEOTIDE SEQUENCE</scope>
</reference>
<evidence type="ECO:0000313" key="1">
    <source>
        <dbReference type="EMBL" id="CAI9782194.1"/>
    </source>
</evidence>
<evidence type="ECO:0000313" key="2">
    <source>
        <dbReference type="Proteomes" id="UP000834106"/>
    </source>
</evidence>
<name>A0AAD2A759_9LAMI</name>
<protein>
    <submittedName>
        <fullName evidence="1">Uncharacterized protein</fullName>
    </submittedName>
</protein>
<gene>
    <name evidence="1" type="ORF">FPE_LOCUS29624</name>
</gene>
<dbReference type="EMBL" id="OU503053">
    <property type="protein sequence ID" value="CAI9782194.1"/>
    <property type="molecule type" value="Genomic_DNA"/>
</dbReference>
<keyword evidence="2" id="KW-1185">Reference proteome</keyword>
<dbReference type="Proteomes" id="UP000834106">
    <property type="component" value="Chromosome 18"/>
</dbReference>
<proteinExistence type="predicted"/>
<accession>A0AAD2A759</accession>
<sequence length="115" mass="12216">MPLGPIIPGTGLSKNEIVRSEYLSKRAGSHGIHSTRLEVHENGARDIPVAAGLIIVDVDTLELEFGVAVVLFGVIDAVLVTDDLPELGANLVTTLAALNVKDFSHFCSPLLQKSM</sequence>
<dbReference type="AlphaFoldDB" id="A0AAD2A759"/>